<reference evidence="1 2" key="1">
    <citation type="submission" date="2024-09" db="EMBL/GenBank/DDBJ databases">
        <authorList>
            <person name="Sun Q."/>
            <person name="Mori K."/>
        </authorList>
    </citation>
    <scope>NUCLEOTIDE SEQUENCE [LARGE SCALE GENOMIC DNA]</scope>
    <source>
        <strain evidence="1 2">JCM 3324</strain>
    </source>
</reference>
<evidence type="ECO:0000313" key="2">
    <source>
        <dbReference type="Proteomes" id="UP001589568"/>
    </source>
</evidence>
<organism evidence="1 2">
    <name type="scientific">Nonomuraea salmonea</name>
    <dbReference type="NCBI Taxonomy" id="46181"/>
    <lineage>
        <taxon>Bacteria</taxon>
        <taxon>Bacillati</taxon>
        <taxon>Actinomycetota</taxon>
        <taxon>Actinomycetes</taxon>
        <taxon>Streptosporangiales</taxon>
        <taxon>Streptosporangiaceae</taxon>
        <taxon>Nonomuraea</taxon>
    </lineage>
</organism>
<sequence>MATAEELYEDLVSEHLARPGVRMGRMFNSEGLQVRGRVYAFYARSRGRVVVKLPAPRAAALVEDGTAEEMRMGGRRMREWVGLAQPDEETWRHLLGEAAAYGEELAG</sequence>
<dbReference type="RefSeq" id="WP_345403895.1">
    <property type="nucleotide sequence ID" value="NZ_BAAAXS010000001.1"/>
</dbReference>
<protein>
    <recommendedName>
        <fullName evidence="3">TfoX N-terminal domain-containing protein</fullName>
    </recommendedName>
</protein>
<proteinExistence type="predicted"/>
<dbReference type="EMBL" id="JBHMCF010000046">
    <property type="protein sequence ID" value="MFB9475841.1"/>
    <property type="molecule type" value="Genomic_DNA"/>
</dbReference>
<comment type="caution">
    <text evidence="1">The sequence shown here is derived from an EMBL/GenBank/DDBJ whole genome shotgun (WGS) entry which is preliminary data.</text>
</comment>
<evidence type="ECO:0000313" key="1">
    <source>
        <dbReference type="EMBL" id="MFB9475841.1"/>
    </source>
</evidence>
<gene>
    <name evidence="1" type="ORF">ACFFR3_40660</name>
</gene>
<accession>A0ABV5NZV0</accession>
<evidence type="ECO:0008006" key="3">
    <source>
        <dbReference type="Google" id="ProtNLM"/>
    </source>
</evidence>
<keyword evidence="2" id="KW-1185">Reference proteome</keyword>
<name>A0ABV5NZV0_9ACTN</name>
<dbReference type="Proteomes" id="UP001589568">
    <property type="component" value="Unassembled WGS sequence"/>
</dbReference>